<dbReference type="RefSeq" id="WP_037428957.1">
    <property type="nucleotide sequence ID" value="NZ_AP026732.1"/>
</dbReference>
<organism evidence="1 2">
    <name type="scientific">Shewanella xiamenensis</name>
    <dbReference type="NCBI Taxonomy" id="332186"/>
    <lineage>
        <taxon>Bacteria</taxon>
        <taxon>Pseudomonadati</taxon>
        <taxon>Pseudomonadota</taxon>
        <taxon>Gammaproteobacteria</taxon>
        <taxon>Alteromonadales</taxon>
        <taxon>Shewanellaceae</taxon>
        <taxon>Shewanella</taxon>
    </lineage>
</organism>
<dbReference type="EMBL" id="JASGOQ010000001">
    <property type="protein sequence ID" value="MDV5391763.1"/>
    <property type="molecule type" value="Genomic_DNA"/>
</dbReference>
<accession>A0AAE4TPF1</accession>
<name>A0AAE4TPF1_9GAMM</name>
<dbReference type="Proteomes" id="UP001187859">
    <property type="component" value="Unassembled WGS sequence"/>
</dbReference>
<comment type="caution">
    <text evidence="1">The sequence shown here is derived from an EMBL/GenBank/DDBJ whole genome shotgun (WGS) entry which is preliminary data.</text>
</comment>
<dbReference type="AlphaFoldDB" id="A0AAE4TPF1"/>
<reference evidence="1" key="1">
    <citation type="submission" date="2023-05" db="EMBL/GenBank/DDBJ databases">
        <title>Colonisation of extended spectrum b-lactamase- and carbapenemase-producing bacteria on hospital surfaces from low- and middle-income countries.</title>
        <authorList>
            <person name="Nieto-Rosado M."/>
            <person name="Sands K."/>
            <person name="Iregbu K."/>
            <person name="Zahra R."/>
            <person name="Mazarati J.B."/>
            <person name="Mehtar S."/>
            <person name="Barnards-Group B."/>
            <person name="Walsh T.R."/>
        </authorList>
    </citation>
    <scope>NUCLEOTIDE SEQUENCE</scope>
    <source>
        <strain evidence="1">PP-E493</strain>
    </source>
</reference>
<proteinExistence type="predicted"/>
<evidence type="ECO:0000313" key="2">
    <source>
        <dbReference type="Proteomes" id="UP001187859"/>
    </source>
</evidence>
<protein>
    <submittedName>
        <fullName evidence="1">Uncharacterized protein</fullName>
    </submittedName>
</protein>
<evidence type="ECO:0000313" key="1">
    <source>
        <dbReference type="EMBL" id="MDV5391763.1"/>
    </source>
</evidence>
<gene>
    <name evidence="1" type="ORF">QM089_16205</name>
</gene>
<sequence>MTNAFPLIVELPKVISTVGWNWETFSPDIQDLKEFWIGTDLNGNRWLTKLRGSFYAYREIVFTHIAQSMGISCQSSTYIILDSESATILGGQAGDVHSAHWFIEEHSIEPCSDSCPYHQLKHTPIFTIEDLYLINIPNILDWPKSEFLAYLLGANEISDRLFTKNHELVIIDSEQMFSTNHHKFNTLNWWFNHDKTPSSTGKKMVKEICAKFASLNITDIKKALTVPAGITIPKDKLKHVSLIIWNSYEYAKNYS</sequence>